<gene>
    <name evidence="1" type="ORF">CK203_091835</name>
</gene>
<name>A0A438BLX1_VITVI</name>
<reference evidence="1 2" key="1">
    <citation type="journal article" date="2018" name="PLoS Genet.">
        <title>Population sequencing reveals clonal diversity and ancestral inbreeding in the grapevine cultivar Chardonnay.</title>
        <authorList>
            <person name="Roach M.J."/>
            <person name="Johnson D.L."/>
            <person name="Bohlmann J."/>
            <person name="van Vuuren H.J."/>
            <person name="Jones S.J."/>
            <person name="Pretorius I.S."/>
            <person name="Schmidt S.A."/>
            <person name="Borneman A.R."/>
        </authorList>
    </citation>
    <scope>NUCLEOTIDE SEQUENCE [LARGE SCALE GENOMIC DNA]</scope>
    <source>
        <strain evidence="2">cv. Chardonnay</strain>
        <tissue evidence="1">Leaf</tissue>
    </source>
</reference>
<dbReference type="SUPFAM" id="SSF52058">
    <property type="entry name" value="L domain-like"/>
    <property type="match status" value="1"/>
</dbReference>
<evidence type="ECO:0000313" key="2">
    <source>
        <dbReference type="Proteomes" id="UP000288805"/>
    </source>
</evidence>
<proteinExistence type="predicted"/>
<dbReference type="AlphaFoldDB" id="A0A438BLX1"/>
<protein>
    <submittedName>
        <fullName evidence="1">Uncharacterized protein</fullName>
    </submittedName>
</protein>
<comment type="caution">
    <text evidence="1">The sequence shown here is derived from an EMBL/GenBank/DDBJ whole genome shotgun (WGS) entry which is preliminary data.</text>
</comment>
<dbReference type="Gene3D" id="3.80.10.10">
    <property type="entry name" value="Ribonuclease Inhibitor"/>
    <property type="match status" value="1"/>
</dbReference>
<dbReference type="Proteomes" id="UP000288805">
    <property type="component" value="Unassembled WGS sequence"/>
</dbReference>
<accession>A0A438BLX1</accession>
<dbReference type="InterPro" id="IPR032675">
    <property type="entry name" value="LRR_dom_sf"/>
</dbReference>
<evidence type="ECO:0000313" key="1">
    <source>
        <dbReference type="EMBL" id="RVW11952.1"/>
    </source>
</evidence>
<sequence length="128" mass="14283">MVSIPSGISQLCKLRYLDISHCKMLQDIPELPSSLREIDAHYCTSWKCYQVHHLYSGLPSSNGSIQQHLNCKEGKMILINGGIPGWVLHQEIGSQLLSGPSQFSLRLRGDPDEVVDDPTFAIGVMRHL</sequence>
<organism evidence="1 2">
    <name type="scientific">Vitis vinifera</name>
    <name type="common">Grape</name>
    <dbReference type="NCBI Taxonomy" id="29760"/>
    <lineage>
        <taxon>Eukaryota</taxon>
        <taxon>Viridiplantae</taxon>
        <taxon>Streptophyta</taxon>
        <taxon>Embryophyta</taxon>
        <taxon>Tracheophyta</taxon>
        <taxon>Spermatophyta</taxon>
        <taxon>Magnoliopsida</taxon>
        <taxon>eudicotyledons</taxon>
        <taxon>Gunneridae</taxon>
        <taxon>Pentapetalae</taxon>
        <taxon>rosids</taxon>
        <taxon>Vitales</taxon>
        <taxon>Vitaceae</taxon>
        <taxon>Viteae</taxon>
        <taxon>Vitis</taxon>
    </lineage>
</organism>
<dbReference type="EMBL" id="QGNW01002724">
    <property type="protein sequence ID" value="RVW11952.1"/>
    <property type="molecule type" value="Genomic_DNA"/>
</dbReference>